<feature type="compositionally biased region" description="Pro residues" evidence="1">
    <location>
        <begin position="40"/>
        <end position="55"/>
    </location>
</feature>
<dbReference type="Proteomes" id="UP000664521">
    <property type="component" value="Unassembled WGS sequence"/>
</dbReference>
<dbReference type="Pfam" id="PF02845">
    <property type="entry name" value="CUE"/>
    <property type="match status" value="1"/>
</dbReference>
<dbReference type="InterPro" id="IPR003892">
    <property type="entry name" value="CUE"/>
</dbReference>
<evidence type="ECO:0000256" key="1">
    <source>
        <dbReference type="SAM" id="MobiDB-lite"/>
    </source>
</evidence>
<name>A0A8H3G9P5_9LECA</name>
<feature type="compositionally biased region" description="Basic and acidic residues" evidence="1">
    <location>
        <begin position="99"/>
        <end position="131"/>
    </location>
</feature>
<accession>A0A8H3G9P5</accession>
<evidence type="ECO:0000259" key="2">
    <source>
        <dbReference type="PROSITE" id="PS51140"/>
    </source>
</evidence>
<feature type="domain" description="CUE" evidence="2">
    <location>
        <begin position="1"/>
        <end position="34"/>
    </location>
</feature>
<gene>
    <name evidence="3" type="ORF">HETSPECPRED_009854</name>
</gene>
<sequence>MFPQLDRRAIQWDLHRNGGSIAATTERVLSRGSLDRPPLSFQPPQAPVTPAPPRAAPKVAPQPDLITRYNLKSKLSAAESPGEPREQGRGQETGSWSESKNERAELLRRRREEMILNARRKMESKDRQTGH</sequence>
<protein>
    <recommendedName>
        <fullName evidence="2">CUE domain-containing protein</fullName>
    </recommendedName>
</protein>
<dbReference type="Gene3D" id="1.10.8.10">
    <property type="entry name" value="DNA helicase RuvA subunit, C-terminal domain"/>
    <property type="match status" value="1"/>
</dbReference>
<dbReference type="PROSITE" id="PS51140">
    <property type="entry name" value="CUE"/>
    <property type="match status" value="1"/>
</dbReference>
<evidence type="ECO:0000313" key="3">
    <source>
        <dbReference type="EMBL" id="CAF9935638.1"/>
    </source>
</evidence>
<dbReference type="GO" id="GO:0043130">
    <property type="term" value="F:ubiquitin binding"/>
    <property type="evidence" value="ECO:0007669"/>
    <property type="project" value="InterPro"/>
</dbReference>
<keyword evidence="4" id="KW-1185">Reference proteome</keyword>
<feature type="region of interest" description="Disordered" evidence="1">
    <location>
        <begin position="28"/>
        <end position="131"/>
    </location>
</feature>
<dbReference type="EMBL" id="CAJPDS010000084">
    <property type="protein sequence ID" value="CAF9935638.1"/>
    <property type="molecule type" value="Genomic_DNA"/>
</dbReference>
<dbReference type="AlphaFoldDB" id="A0A8H3G9P5"/>
<dbReference type="OrthoDB" id="3824970at2759"/>
<evidence type="ECO:0000313" key="4">
    <source>
        <dbReference type="Proteomes" id="UP000664521"/>
    </source>
</evidence>
<proteinExistence type="predicted"/>
<comment type="caution">
    <text evidence="3">The sequence shown here is derived from an EMBL/GenBank/DDBJ whole genome shotgun (WGS) entry which is preliminary data.</text>
</comment>
<reference evidence="3" key="1">
    <citation type="submission" date="2021-03" db="EMBL/GenBank/DDBJ databases">
        <authorList>
            <person name="Tagirdzhanova G."/>
        </authorList>
    </citation>
    <scope>NUCLEOTIDE SEQUENCE</scope>
</reference>
<organism evidence="3 4">
    <name type="scientific">Heterodermia speciosa</name>
    <dbReference type="NCBI Taxonomy" id="116794"/>
    <lineage>
        <taxon>Eukaryota</taxon>
        <taxon>Fungi</taxon>
        <taxon>Dikarya</taxon>
        <taxon>Ascomycota</taxon>
        <taxon>Pezizomycotina</taxon>
        <taxon>Lecanoromycetes</taxon>
        <taxon>OSLEUM clade</taxon>
        <taxon>Lecanoromycetidae</taxon>
        <taxon>Caliciales</taxon>
        <taxon>Physciaceae</taxon>
        <taxon>Heterodermia</taxon>
    </lineage>
</organism>